<reference evidence="1" key="1">
    <citation type="submission" date="2022-01" db="EMBL/GenBank/DDBJ databases">
        <title>Paenibacillus spongiae sp. nov., isolated from marine sponge.</title>
        <authorList>
            <person name="Li Z."/>
            <person name="Zhang M."/>
        </authorList>
    </citation>
    <scope>NUCLEOTIDE SEQUENCE</scope>
    <source>
        <strain evidence="1">PHS-Z3</strain>
    </source>
</reference>
<dbReference type="Proteomes" id="UP001057877">
    <property type="component" value="Chromosome"/>
</dbReference>
<name>A0ABY5S4C4_9BACL</name>
<organism evidence="1 2">
    <name type="scientific">Paenibacillus spongiae</name>
    <dbReference type="NCBI Taxonomy" id="2909671"/>
    <lineage>
        <taxon>Bacteria</taxon>
        <taxon>Bacillati</taxon>
        <taxon>Bacillota</taxon>
        <taxon>Bacilli</taxon>
        <taxon>Bacillales</taxon>
        <taxon>Paenibacillaceae</taxon>
        <taxon>Paenibacillus</taxon>
    </lineage>
</organism>
<proteinExistence type="predicted"/>
<accession>A0ABY5S4C4</accession>
<dbReference type="RefSeq" id="WP_258384618.1">
    <property type="nucleotide sequence ID" value="NZ_CP091430.1"/>
</dbReference>
<evidence type="ECO:0000313" key="2">
    <source>
        <dbReference type="Proteomes" id="UP001057877"/>
    </source>
</evidence>
<sequence>MNGSASVVCFTPVPKESRHQLSVTEGRSGSQYDKRLHSSTLNRAAVDMQSADRRQAVIAPRIWST</sequence>
<protein>
    <submittedName>
        <fullName evidence="1">Uncharacterized protein</fullName>
    </submittedName>
</protein>
<keyword evidence="2" id="KW-1185">Reference proteome</keyword>
<gene>
    <name evidence="1" type="ORF">L1F29_24210</name>
</gene>
<dbReference type="EMBL" id="CP091430">
    <property type="protein sequence ID" value="UVI28529.1"/>
    <property type="molecule type" value="Genomic_DNA"/>
</dbReference>
<evidence type="ECO:0000313" key="1">
    <source>
        <dbReference type="EMBL" id="UVI28529.1"/>
    </source>
</evidence>